<protein>
    <submittedName>
        <fullName evidence="1">Uncharacterized protein</fullName>
    </submittedName>
</protein>
<sequence length="38" mass="4251">MEIDSLCANLDIFVEGRALDDNAEVLTKYTSGARGIYW</sequence>
<proteinExistence type="predicted"/>
<comment type="caution">
    <text evidence="1">The sequence shown here is derived from an EMBL/GenBank/DDBJ whole genome shotgun (WGS) entry which is preliminary data.</text>
</comment>
<feature type="non-terminal residue" evidence="1">
    <location>
        <position position="38"/>
    </location>
</feature>
<reference evidence="1" key="1">
    <citation type="journal article" date="2014" name="Front. Microbiol.">
        <title>High frequency of phylogenetically diverse reductive dehalogenase-homologous genes in deep subseafloor sedimentary metagenomes.</title>
        <authorList>
            <person name="Kawai M."/>
            <person name="Futagami T."/>
            <person name="Toyoda A."/>
            <person name="Takaki Y."/>
            <person name="Nishi S."/>
            <person name="Hori S."/>
            <person name="Arai W."/>
            <person name="Tsubouchi T."/>
            <person name="Morono Y."/>
            <person name="Uchiyama I."/>
            <person name="Ito T."/>
            <person name="Fujiyama A."/>
            <person name="Inagaki F."/>
            <person name="Takami H."/>
        </authorList>
    </citation>
    <scope>NUCLEOTIDE SEQUENCE</scope>
    <source>
        <strain evidence="1">Expedition CK06-06</strain>
    </source>
</reference>
<dbReference type="AlphaFoldDB" id="X1TXN9"/>
<evidence type="ECO:0000313" key="1">
    <source>
        <dbReference type="EMBL" id="GAJ10093.1"/>
    </source>
</evidence>
<organism evidence="1">
    <name type="scientific">marine sediment metagenome</name>
    <dbReference type="NCBI Taxonomy" id="412755"/>
    <lineage>
        <taxon>unclassified sequences</taxon>
        <taxon>metagenomes</taxon>
        <taxon>ecological metagenomes</taxon>
    </lineage>
</organism>
<accession>X1TXN9</accession>
<gene>
    <name evidence="1" type="ORF">S12H4_47383</name>
</gene>
<name>X1TXN9_9ZZZZ</name>
<dbReference type="EMBL" id="BARW01029494">
    <property type="protein sequence ID" value="GAJ10093.1"/>
    <property type="molecule type" value="Genomic_DNA"/>
</dbReference>